<accession>A0A4D6LP58</accession>
<name>A0A4D6LP58_VIGUN</name>
<evidence type="ECO:0000313" key="1">
    <source>
        <dbReference type="EMBL" id="QCD90327.1"/>
    </source>
</evidence>
<dbReference type="EMBL" id="CP039348">
    <property type="protein sequence ID" value="QCD90327.1"/>
    <property type="molecule type" value="Genomic_DNA"/>
</dbReference>
<organism evidence="1 2">
    <name type="scientific">Vigna unguiculata</name>
    <name type="common">Cowpea</name>
    <dbReference type="NCBI Taxonomy" id="3917"/>
    <lineage>
        <taxon>Eukaryota</taxon>
        <taxon>Viridiplantae</taxon>
        <taxon>Streptophyta</taxon>
        <taxon>Embryophyta</taxon>
        <taxon>Tracheophyta</taxon>
        <taxon>Spermatophyta</taxon>
        <taxon>Magnoliopsida</taxon>
        <taxon>eudicotyledons</taxon>
        <taxon>Gunneridae</taxon>
        <taxon>Pentapetalae</taxon>
        <taxon>rosids</taxon>
        <taxon>fabids</taxon>
        <taxon>Fabales</taxon>
        <taxon>Fabaceae</taxon>
        <taxon>Papilionoideae</taxon>
        <taxon>50 kb inversion clade</taxon>
        <taxon>NPAAA clade</taxon>
        <taxon>indigoferoid/millettioid clade</taxon>
        <taxon>Phaseoleae</taxon>
        <taxon>Vigna</taxon>
    </lineage>
</organism>
<gene>
    <name evidence="1" type="ORF">DEO72_LG4g1282</name>
</gene>
<dbReference type="Proteomes" id="UP000501690">
    <property type="component" value="Linkage Group LG4"/>
</dbReference>
<reference evidence="1 2" key="1">
    <citation type="submission" date="2019-04" db="EMBL/GenBank/DDBJ databases">
        <title>An improved genome assembly and genetic linkage map for asparagus bean, Vigna unguiculata ssp. sesquipedialis.</title>
        <authorList>
            <person name="Xia Q."/>
            <person name="Zhang R."/>
            <person name="Dong Y."/>
        </authorList>
    </citation>
    <scope>NUCLEOTIDE SEQUENCE [LARGE SCALE GENOMIC DNA]</scope>
    <source>
        <tissue evidence="1">Leaf</tissue>
    </source>
</reference>
<proteinExistence type="predicted"/>
<evidence type="ECO:0000313" key="2">
    <source>
        <dbReference type="Proteomes" id="UP000501690"/>
    </source>
</evidence>
<keyword evidence="2" id="KW-1185">Reference proteome</keyword>
<dbReference type="AlphaFoldDB" id="A0A4D6LP58"/>
<protein>
    <submittedName>
        <fullName evidence="1">Uncharacterized protein</fullName>
    </submittedName>
</protein>
<sequence length="103" mass="10904">MLLASRGFERKAMPLASRGFKRKVTVSLRLPRLKGKDAASHGIGPGVPCAAEGKEVASSAMLLTGHGEEEAAQVSQWEETRRGNNLGGSVLVGDTFGGGWQRQ</sequence>